<feature type="domain" description="DUF5675" evidence="1">
    <location>
        <begin position="6"/>
        <end position="123"/>
    </location>
</feature>
<dbReference type="AlphaFoldDB" id="A0A6M3LA15"/>
<dbReference type="InterPro" id="IPR043732">
    <property type="entry name" value="DUF5675"/>
</dbReference>
<accession>A0A6M3LA15</accession>
<name>A0A6M3LA15_9ZZZZ</name>
<evidence type="ECO:0000259" key="1">
    <source>
        <dbReference type="Pfam" id="PF18925"/>
    </source>
</evidence>
<protein>
    <recommendedName>
        <fullName evidence="1">DUF5675 domain-containing protein</fullName>
    </recommendedName>
</protein>
<dbReference type="Pfam" id="PF18925">
    <property type="entry name" value="DUF5675"/>
    <property type="match status" value="1"/>
</dbReference>
<reference evidence="2" key="1">
    <citation type="submission" date="2020-03" db="EMBL/GenBank/DDBJ databases">
        <title>The deep terrestrial virosphere.</title>
        <authorList>
            <person name="Holmfeldt K."/>
            <person name="Nilsson E."/>
            <person name="Simone D."/>
            <person name="Lopez-Fernandez M."/>
            <person name="Wu X."/>
            <person name="de Brujin I."/>
            <person name="Lundin D."/>
            <person name="Andersson A."/>
            <person name="Bertilsson S."/>
            <person name="Dopson M."/>
        </authorList>
    </citation>
    <scope>NUCLEOTIDE SEQUENCE</scope>
    <source>
        <strain evidence="2">MM415B03232</strain>
    </source>
</reference>
<evidence type="ECO:0000313" key="2">
    <source>
        <dbReference type="EMBL" id="QJA91927.1"/>
    </source>
</evidence>
<gene>
    <name evidence="2" type="ORF">MM415B03232_0009</name>
</gene>
<sequence>MKESFLYRKNTSDEGTEGILICGTFTCYTLEPPWRENRINISCIPTETYLVRLIQTNKFGIVYHLQAVEGRTGILQHSGTVAGDRSKGLMSHTYGCQLFGYKRGMWNNQKAIFNSRVCIKDFIIYMNKESYVLHIEEEY</sequence>
<dbReference type="EMBL" id="MT143024">
    <property type="protein sequence ID" value="QJA91927.1"/>
    <property type="molecule type" value="Genomic_DNA"/>
</dbReference>
<proteinExistence type="predicted"/>
<organism evidence="2">
    <name type="scientific">viral metagenome</name>
    <dbReference type="NCBI Taxonomy" id="1070528"/>
    <lineage>
        <taxon>unclassified sequences</taxon>
        <taxon>metagenomes</taxon>
        <taxon>organismal metagenomes</taxon>
    </lineage>
</organism>